<dbReference type="PANTHER" id="PTHR30570:SF1">
    <property type="entry name" value="PHOSPHATE-BINDING PROTEIN PSTS"/>
    <property type="match status" value="1"/>
</dbReference>
<evidence type="ECO:0000259" key="3">
    <source>
        <dbReference type="Pfam" id="PF12849"/>
    </source>
</evidence>
<gene>
    <name evidence="4" type="ORF">FNT36_12745</name>
</gene>
<dbReference type="OrthoDB" id="9790048at2"/>
<feature type="domain" description="PBP" evidence="3">
    <location>
        <begin position="39"/>
        <end position="310"/>
    </location>
</feature>
<keyword evidence="1 2" id="KW-0732">Signal</keyword>
<evidence type="ECO:0000313" key="5">
    <source>
        <dbReference type="Proteomes" id="UP000317624"/>
    </source>
</evidence>
<name>A0A558BV50_9BACT</name>
<feature type="signal peptide" evidence="2">
    <location>
        <begin position="1"/>
        <end position="32"/>
    </location>
</feature>
<accession>A0A558BV50</accession>
<dbReference type="Proteomes" id="UP000317624">
    <property type="component" value="Unassembled WGS sequence"/>
</dbReference>
<evidence type="ECO:0000256" key="1">
    <source>
        <dbReference type="ARBA" id="ARBA00022729"/>
    </source>
</evidence>
<dbReference type="Gene3D" id="3.40.190.10">
    <property type="entry name" value="Periplasmic binding protein-like II"/>
    <property type="match status" value="2"/>
</dbReference>
<dbReference type="AlphaFoldDB" id="A0A558BV50"/>
<proteinExistence type="predicted"/>
<evidence type="ECO:0000256" key="2">
    <source>
        <dbReference type="SAM" id="SignalP"/>
    </source>
</evidence>
<dbReference type="PANTHER" id="PTHR30570">
    <property type="entry name" value="PERIPLASMIC PHOSPHATE BINDING COMPONENT OF PHOSPHATE ABC TRANSPORTER"/>
    <property type="match status" value="1"/>
</dbReference>
<feature type="chain" id="PRO_5035312491" evidence="2">
    <location>
        <begin position="33"/>
        <end position="338"/>
    </location>
</feature>
<comment type="caution">
    <text evidence="4">The sequence shown here is derived from an EMBL/GenBank/DDBJ whole genome shotgun (WGS) entry which is preliminary data.</text>
</comment>
<evidence type="ECO:0000313" key="4">
    <source>
        <dbReference type="EMBL" id="TVT40343.1"/>
    </source>
</evidence>
<reference evidence="4 5" key="1">
    <citation type="submission" date="2019-07" db="EMBL/GenBank/DDBJ databases">
        <title>Hymenobacter sp. straun FUR1 Genome sequencing and assembly.</title>
        <authorList>
            <person name="Chhetri G."/>
        </authorList>
    </citation>
    <scope>NUCLEOTIDE SEQUENCE [LARGE SCALE GENOMIC DNA]</scope>
    <source>
        <strain evidence="4 5">Fur1</strain>
    </source>
</reference>
<protein>
    <submittedName>
        <fullName evidence="4">Phosphate ABC transporter substrate-binding protein, PhoT family</fullName>
    </submittedName>
</protein>
<dbReference type="InterPro" id="IPR024370">
    <property type="entry name" value="PBP_domain"/>
</dbReference>
<dbReference type="EMBL" id="VMRJ01000003">
    <property type="protein sequence ID" value="TVT40343.1"/>
    <property type="molecule type" value="Genomic_DNA"/>
</dbReference>
<dbReference type="Pfam" id="PF12849">
    <property type="entry name" value="PBP_like_2"/>
    <property type="match status" value="1"/>
</dbReference>
<dbReference type="SUPFAM" id="SSF53850">
    <property type="entry name" value="Periplasmic binding protein-like II"/>
    <property type="match status" value="1"/>
</dbReference>
<dbReference type="InterPro" id="IPR050811">
    <property type="entry name" value="Phosphate_ABC_transporter"/>
</dbReference>
<sequence>MIFADFLDPRGRTFLGALLLAASLLPACSSQSGSGTDEPTDTPTSGKVSISVDETFAPILESQVDTFQKLYPDAHIKASYQPEDSVMLDFLNDKVKLAVVSRDLNAAEKAELAKQTMTPIATHIGIDGLAIILHPSNPDSLLTVTQLRSIFSGQTAGWKQVSGKTKLGDINVVFDANRSSTLRFVRDSLLRGQPLTKRVFAAKSNTEALTYVATHPASIGVVGVNWVSDHDDPTVQSFLRSVRVAAITARPNPGKDDYIKPFQRYLAPYTAEQLKADQNLQRYPLQRNIYVISREARTGLGSGFASFVAGQKGQLIFYKSGLLPAKMQVRIVTTSKAD</sequence>
<organism evidence="4 5">
    <name type="scientific">Hymenobacter setariae</name>
    <dbReference type="NCBI Taxonomy" id="2594794"/>
    <lineage>
        <taxon>Bacteria</taxon>
        <taxon>Pseudomonadati</taxon>
        <taxon>Bacteroidota</taxon>
        <taxon>Cytophagia</taxon>
        <taxon>Cytophagales</taxon>
        <taxon>Hymenobacteraceae</taxon>
        <taxon>Hymenobacter</taxon>
    </lineage>
</organism>
<keyword evidence="5" id="KW-1185">Reference proteome</keyword>